<evidence type="ECO:0000256" key="2">
    <source>
        <dbReference type="SAM" id="Phobius"/>
    </source>
</evidence>
<dbReference type="AlphaFoldDB" id="A0A367E710"/>
<dbReference type="InterPro" id="IPR058330">
    <property type="entry name" value="DUF8017"/>
</dbReference>
<proteinExistence type="predicted"/>
<keyword evidence="2" id="KW-1133">Transmembrane helix</keyword>
<organism evidence="4 5">
    <name type="scientific">Streptomyces reniochalinae</name>
    <dbReference type="NCBI Taxonomy" id="2250578"/>
    <lineage>
        <taxon>Bacteria</taxon>
        <taxon>Bacillati</taxon>
        <taxon>Actinomycetota</taxon>
        <taxon>Actinomycetes</taxon>
        <taxon>Kitasatosporales</taxon>
        <taxon>Streptomycetaceae</taxon>
        <taxon>Streptomyces</taxon>
    </lineage>
</organism>
<dbReference type="OrthoDB" id="3614545at2"/>
<reference evidence="4 5" key="1">
    <citation type="submission" date="2018-06" db="EMBL/GenBank/DDBJ databases">
        <title>Streptomyces reniochalinae sp. nov. and Streptomyces diacarnus sp. nov. from marine sponges.</title>
        <authorList>
            <person name="Li L."/>
        </authorList>
    </citation>
    <scope>NUCLEOTIDE SEQUENCE [LARGE SCALE GENOMIC DNA]</scope>
    <source>
        <strain evidence="4 5">LHW50302</strain>
    </source>
</reference>
<comment type="caution">
    <text evidence="4">The sequence shown here is derived from an EMBL/GenBank/DDBJ whole genome shotgun (WGS) entry which is preliminary data.</text>
</comment>
<keyword evidence="5" id="KW-1185">Reference proteome</keyword>
<evidence type="ECO:0000259" key="3">
    <source>
        <dbReference type="Pfam" id="PF26056"/>
    </source>
</evidence>
<keyword evidence="2" id="KW-0812">Transmembrane</keyword>
<gene>
    <name evidence="4" type="ORF">DQ392_30425</name>
</gene>
<feature type="region of interest" description="Disordered" evidence="1">
    <location>
        <begin position="142"/>
        <end position="190"/>
    </location>
</feature>
<dbReference type="Pfam" id="PF26056">
    <property type="entry name" value="DUF8017"/>
    <property type="match status" value="1"/>
</dbReference>
<feature type="transmembrane region" description="Helical" evidence="2">
    <location>
        <begin position="121"/>
        <end position="143"/>
    </location>
</feature>
<feature type="domain" description="DUF8017" evidence="3">
    <location>
        <begin position="187"/>
        <end position="371"/>
    </location>
</feature>
<dbReference type="Proteomes" id="UP000253507">
    <property type="component" value="Unassembled WGS sequence"/>
</dbReference>
<feature type="compositionally biased region" description="Low complexity" evidence="1">
    <location>
        <begin position="100"/>
        <end position="110"/>
    </location>
</feature>
<evidence type="ECO:0000313" key="5">
    <source>
        <dbReference type="Proteomes" id="UP000253507"/>
    </source>
</evidence>
<dbReference type="RefSeq" id="WP_114018928.1">
    <property type="nucleotide sequence ID" value="NZ_QOIM01000046.1"/>
</dbReference>
<protein>
    <recommendedName>
        <fullName evidence="3">DUF8017 domain-containing protein</fullName>
    </recommendedName>
</protein>
<feature type="region of interest" description="Disordered" evidence="1">
    <location>
        <begin position="1"/>
        <end position="118"/>
    </location>
</feature>
<evidence type="ECO:0000256" key="1">
    <source>
        <dbReference type="SAM" id="MobiDB-lite"/>
    </source>
</evidence>
<sequence length="381" mass="39225">MWPGQQQPGGEQNPGEPNPYQQPGYQQPNPYQQPGYGQQPTGQPGYGQQPAGQPGYGQQPAGQPGYGQQPADQQGYGQQGQPPYPYGQQPGAAGSGQWGPAGVPGAPQAPKGGGGGGRKKAVIISAVVAVAVAAAAVTGYLVIGGDDGGKKDEADTSTSPTAEKPKKTEKADPGGGGGEDDAKDPSDPVVAGWQTVINPKWYSAFDVPDTDDWTVESQGTITGFEDDKGKVLVAMSAPAYYKDDWCKESSRAAVGTKGGQGSKNTKEAAKIAAGNFVIAGYDQKQKGTLKVSKPKAFENDHGIKGHTATATVTGAPKEDKCSTSAGKAVTVSWINTNGDLAIFVLYTDAGVKDELSEATIKKITGSLRNYEAPGGGEEPRG</sequence>
<keyword evidence="2" id="KW-0472">Membrane</keyword>
<name>A0A367E710_9ACTN</name>
<accession>A0A367E710</accession>
<feature type="compositionally biased region" description="Low complexity" evidence="1">
    <location>
        <begin position="1"/>
        <end position="92"/>
    </location>
</feature>
<dbReference type="EMBL" id="QOIM01000046">
    <property type="protein sequence ID" value="RCG13838.1"/>
    <property type="molecule type" value="Genomic_DNA"/>
</dbReference>
<evidence type="ECO:0000313" key="4">
    <source>
        <dbReference type="EMBL" id="RCG13838.1"/>
    </source>
</evidence>
<feature type="compositionally biased region" description="Basic and acidic residues" evidence="1">
    <location>
        <begin position="163"/>
        <end position="172"/>
    </location>
</feature>